<dbReference type="InterPro" id="IPR036322">
    <property type="entry name" value="WD40_repeat_dom_sf"/>
</dbReference>
<dbReference type="InterPro" id="IPR015943">
    <property type="entry name" value="WD40/YVTN_repeat-like_dom_sf"/>
</dbReference>
<dbReference type="PROSITE" id="PS50082">
    <property type="entry name" value="WD_REPEATS_2"/>
    <property type="match status" value="1"/>
</dbReference>
<dbReference type="SUPFAM" id="SSF50978">
    <property type="entry name" value="WD40 repeat-like"/>
    <property type="match status" value="1"/>
</dbReference>
<sequence>MPCERKPMRYGHSEGHTEVCFDDTGRYIVTCGNDGDVRIWESLDDDDPKFITVGEKAYSLALKKGKLVTASSSNTVQIHTFPDGDPDGILTRFTTNATHVTFNRSGTRVAAGSSDFMVKVVEVSDSSQQKTLRGHEAPVLSVTFDPKDEYLTRVTSWPLLQKTNDVSNAASLCRLAFQPAAGKLLAVPVETRVHLYERGSWDQVGSLSDELLTQVRAKLLLNLEKHYLQLKLDILIHCKKKKKKNLTECFGLVYSANVLVHLK</sequence>
<evidence type="ECO:0000256" key="1">
    <source>
        <dbReference type="PROSITE-ProRule" id="PRU00221"/>
    </source>
</evidence>
<keyword evidence="4" id="KW-1185">Reference proteome</keyword>
<dbReference type="PANTHER" id="PTHR19932:SF10">
    <property type="entry name" value="WD REPEAT AND HMG-BOX DNA-BINDING PROTEIN 1"/>
    <property type="match status" value="1"/>
</dbReference>
<dbReference type="GO" id="GO:0043596">
    <property type="term" value="C:nuclear replication fork"/>
    <property type="evidence" value="ECO:0007669"/>
    <property type="project" value="TreeGrafter"/>
</dbReference>
<dbReference type="AlphaFoldDB" id="A0A3B3WZA5"/>
<dbReference type="Gene3D" id="2.130.10.10">
    <property type="entry name" value="YVTN repeat-like/Quinoprotein amine dehydrogenase"/>
    <property type="match status" value="1"/>
</dbReference>
<evidence type="ECO:0000313" key="3">
    <source>
        <dbReference type="Ensembl" id="ENSPMEP00000008090.1"/>
    </source>
</evidence>
<dbReference type="InterPro" id="IPR057646">
    <property type="entry name" value="WD40_WDHD1_1st"/>
</dbReference>
<protein>
    <recommendedName>
        <fullName evidence="2">WDHD1 first WD40 domain-containing protein</fullName>
    </recommendedName>
</protein>
<dbReference type="PROSITE" id="PS50294">
    <property type="entry name" value="WD_REPEATS_REGION"/>
    <property type="match status" value="1"/>
</dbReference>
<reference evidence="3" key="1">
    <citation type="submission" date="2025-08" db="UniProtKB">
        <authorList>
            <consortium name="Ensembl"/>
        </authorList>
    </citation>
    <scope>IDENTIFICATION</scope>
</reference>
<evidence type="ECO:0000259" key="2">
    <source>
        <dbReference type="Pfam" id="PF24817"/>
    </source>
</evidence>
<dbReference type="GO" id="GO:0006261">
    <property type="term" value="P:DNA-templated DNA replication"/>
    <property type="evidence" value="ECO:0007669"/>
    <property type="project" value="TreeGrafter"/>
</dbReference>
<dbReference type="Proteomes" id="UP000261480">
    <property type="component" value="Unplaced"/>
</dbReference>
<dbReference type="InterPro" id="IPR001680">
    <property type="entry name" value="WD40_rpt"/>
</dbReference>
<proteinExistence type="predicted"/>
<dbReference type="Ensembl" id="ENSPMET00000003039.1">
    <property type="protein sequence ID" value="ENSPMEP00000008090.1"/>
    <property type="gene ID" value="ENSPMEG00000009822.1"/>
</dbReference>
<dbReference type="Pfam" id="PF24817">
    <property type="entry name" value="WD40_WDHD1_1st"/>
    <property type="match status" value="1"/>
</dbReference>
<name>A0A3B3WZA5_9TELE</name>
<evidence type="ECO:0000313" key="4">
    <source>
        <dbReference type="Proteomes" id="UP000261480"/>
    </source>
</evidence>
<feature type="repeat" description="WD" evidence="1">
    <location>
        <begin position="9"/>
        <end position="41"/>
    </location>
</feature>
<organism evidence="3 4">
    <name type="scientific">Poecilia mexicana</name>
    <dbReference type="NCBI Taxonomy" id="48701"/>
    <lineage>
        <taxon>Eukaryota</taxon>
        <taxon>Metazoa</taxon>
        <taxon>Chordata</taxon>
        <taxon>Craniata</taxon>
        <taxon>Vertebrata</taxon>
        <taxon>Euteleostomi</taxon>
        <taxon>Actinopterygii</taxon>
        <taxon>Neopterygii</taxon>
        <taxon>Teleostei</taxon>
        <taxon>Neoteleostei</taxon>
        <taxon>Acanthomorphata</taxon>
        <taxon>Ovalentaria</taxon>
        <taxon>Atherinomorphae</taxon>
        <taxon>Cyprinodontiformes</taxon>
        <taxon>Poeciliidae</taxon>
        <taxon>Poeciliinae</taxon>
        <taxon>Poecilia</taxon>
    </lineage>
</organism>
<dbReference type="STRING" id="48701.ENSPMEP00000008090"/>
<dbReference type="GO" id="GO:0006281">
    <property type="term" value="P:DNA repair"/>
    <property type="evidence" value="ECO:0007669"/>
    <property type="project" value="TreeGrafter"/>
</dbReference>
<dbReference type="PANTHER" id="PTHR19932">
    <property type="entry name" value="WD REPEAT AND HMG-BOX DNA BINDING PROTEIN"/>
    <property type="match status" value="1"/>
</dbReference>
<reference evidence="3" key="2">
    <citation type="submission" date="2025-09" db="UniProtKB">
        <authorList>
            <consortium name="Ensembl"/>
        </authorList>
    </citation>
    <scope>IDENTIFICATION</scope>
</reference>
<keyword evidence="1" id="KW-0853">WD repeat</keyword>
<feature type="domain" description="WDHD1 first WD40" evidence="2">
    <location>
        <begin position="9"/>
        <end position="152"/>
    </location>
</feature>
<accession>A0A3B3WZA5</accession>
<dbReference type="GO" id="GO:0000278">
    <property type="term" value="P:mitotic cell cycle"/>
    <property type="evidence" value="ECO:0007669"/>
    <property type="project" value="TreeGrafter"/>
</dbReference>
<dbReference type="GO" id="GO:0003682">
    <property type="term" value="F:chromatin binding"/>
    <property type="evidence" value="ECO:0007669"/>
    <property type="project" value="TreeGrafter"/>
</dbReference>
<dbReference type="SMART" id="SM00320">
    <property type="entry name" value="WD40"/>
    <property type="match status" value="3"/>
</dbReference>